<gene>
    <name evidence="2" type="ORF">Pmar_PMAR009237</name>
</gene>
<accession>C5M0D3</accession>
<evidence type="ECO:0000313" key="3">
    <source>
        <dbReference type="Proteomes" id="UP000007800"/>
    </source>
</evidence>
<dbReference type="EMBL" id="GG687085">
    <property type="protein sequence ID" value="EEQ97540.1"/>
    <property type="molecule type" value="Genomic_DNA"/>
</dbReference>
<organism evidence="3">
    <name type="scientific">Perkinsus marinus (strain ATCC 50983 / TXsc)</name>
    <dbReference type="NCBI Taxonomy" id="423536"/>
    <lineage>
        <taxon>Eukaryota</taxon>
        <taxon>Sar</taxon>
        <taxon>Alveolata</taxon>
        <taxon>Perkinsozoa</taxon>
        <taxon>Perkinsea</taxon>
        <taxon>Perkinsida</taxon>
        <taxon>Perkinsidae</taxon>
        <taxon>Perkinsus</taxon>
    </lineage>
</organism>
<protein>
    <submittedName>
        <fullName evidence="2">Uncharacterized protein</fullName>
    </submittedName>
</protein>
<dbReference type="InParanoid" id="C5M0D3"/>
<keyword evidence="3" id="KW-1185">Reference proteome</keyword>
<proteinExistence type="predicted"/>
<sequence>MWLSHDGSTYTGGTPEDARRDSPLLRTVSSVLMRINLTPTNMLKDTSRDAVVEAEYLEA</sequence>
<name>C5M0D3_PERM5</name>
<evidence type="ECO:0000313" key="2">
    <source>
        <dbReference type="EMBL" id="EEQ97540.1"/>
    </source>
</evidence>
<reference evidence="2 3" key="1">
    <citation type="submission" date="2008-07" db="EMBL/GenBank/DDBJ databases">
        <authorList>
            <person name="El-Sayed N."/>
            <person name="Caler E."/>
            <person name="Inman J."/>
            <person name="Amedeo P."/>
            <person name="Hass B."/>
            <person name="Wortman J."/>
        </authorList>
    </citation>
    <scope>NUCLEOTIDE SEQUENCE [LARGE SCALE GENOMIC DNA]</scope>
    <source>
        <strain evidence="3">ATCC 50983 / TXsc</strain>
    </source>
</reference>
<feature type="compositionally biased region" description="Polar residues" evidence="1">
    <location>
        <begin position="1"/>
        <end position="12"/>
    </location>
</feature>
<dbReference type="GeneID" id="9055287"/>
<evidence type="ECO:0000256" key="1">
    <source>
        <dbReference type="SAM" id="MobiDB-lite"/>
    </source>
</evidence>
<feature type="region of interest" description="Disordered" evidence="1">
    <location>
        <begin position="1"/>
        <end position="23"/>
    </location>
</feature>
<dbReference type="AlphaFoldDB" id="C5M0D3"/>
<dbReference type="RefSeq" id="XP_002764823.1">
    <property type="nucleotide sequence ID" value="XM_002764777.1"/>
</dbReference>
<dbReference type="Proteomes" id="UP000007800">
    <property type="component" value="Unassembled WGS sequence"/>
</dbReference>